<evidence type="ECO:0000313" key="1">
    <source>
        <dbReference type="EMBL" id="KAG5458228.1"/>
    </source>
</evidence>
<dbReference type="AlphaFoldDB" id="A0A8H8DHB5"/>
<gene>
    <name evidence="1" type="ORF">BJ554DRAFT_1591</name>
</gene>
<dbReference type="EMBL" id="JAEFCI010008801">
    <property type="protein sequence ID" value="KAG5458228.1"/>
    <property type="molecule type" value="Genomic_DNA"/>
</dbReference>
<evidence type="ECO:0000313" key="2">
    <source>
        <dbReference type="Proteomes" id="UP000673691"/>
    </source>
</evidence>
<sequence>MAGEYATLAHVLPPSPATDNRQPFSASSVDFSCDVSPQHYLFYPIMSLARPNLYAHAFLRLVRCLAGLLADLGLCGGLRRRIAHILGDPASSDKPFALRDVDGRLRTRGGLRVTAAADDDGRGLPRVARLVPRRVAISGRPSPVPASPTPQPPTRAGVRAPLLRGERPRIPPALICQRQPRRPLVHARGRAARRLYYFHGLAPIPESGVNDASRLTPTGNARAGRGGFIAPTGFI</sequence>
<accession>A0A8H8DHB5</accession>
<organism evidence="1 2">
    <name type="scientific">Olpidium bornovanus</name>
    <dbReference type="NCBI Taxonomy" id="278681"/>
    <lineage>
        <taxon>Eukaryota</taxon>
        <taxon>Fungi</taxon>
        <taxon>Fungi incertae sedis</taxon>
        <taxon>Olpidiomycota</taxon>
        <taxon>Olpidiomycotina</taxon>
        <taxon>Olpidiomycetes</taxon>
        <taxon>Olpidiales</taxon>
        <taxon>Olpidiaceae</taxon>
        <taxon>Olpidium</taxon>
    </lineage>
</organism>
<name>A0A8H8DHB5_9FUNG</name>
<keyword evidence="2" id="KW-1185">Reference proteome</keyword>
<comment type="caution">
    <text evidence="1">The sequence shown here is derived from an EMBL/GenBank/DDBJ whole genome shotgun (WGS) entry which is preliminary data.</text>
</comment>
<proteinExistence type="predicted"/>
<reference evidence="1 2" key="1">
    <citation type="journal article" name="Sci. Rep.">
        <title>Genome-scale phylogenetic analyses confirm Olpidium as the closest living zoosporic fungus to the non-flagellated, terrestrial fungi.</title>
        <authorList>
            <person name="Chang Y."/>
            <person name="Rochon D."/>
            <person name="Sekimoto S."/>
            <person name="Wang Y."/>
            <person name="Chovatia M."/>
            <person name="Sandor L."/>
            <person name="Salamov A."/>
            <person name="Grigoriev I.V."/>
            <person name="Stajich J.E."/>
            <person name="Spatafora J.W."/>
        </authorList>
    </citation>
    <scope>NUCLEOTIDE SEQUENCE [LARGE SCALE GENOMIC DNA]</scope>
    <source>
        <strain evidence="1">S191</strain>
    </source>
</reference>
<protein>
    <submittedName>
        <fullName evidence="1">Uncharacterized protein</fullName>
    </submittedName>
</protein>
<dbReference type="Proteomes" id="UP000673691">
    <property type="component" value="Unassembled WGS sequence"/>
</dbReference>